<evidence type="ECO:0000259" key="1">
    <source>
        <dbReference type="Pfam" id="PF21834"/>
    </source>
</evidence>
<reference evidence="2" key="2">
    <citation type="submission" date="2021-08" db="EMBL/GenBank/DDBJ databases">
        <authorList>
            <person name="Tani A."/>
            <person name="Ola A."/>
            <person name="Ogura Y."/>
            <person name="Katsura K."/>
            <person name="Hayashi T."/>
        </authorList>
    </citation>
    <scope>NUCLEOTIDE SEQUENCE</scope>
    <source>
        <strain evidence="2">KCTC 52305</strain>
    </source>
</reference>
<protein>
    <recommendedName>
        <fullName evidence="1">DUF6894 domain-containing protein</fullName>
    </recommendedName>
</protein>
<proteinExistence type="predicted"/>
<gene>
    <name evidence="2" type="ORF">OPKNFCMD_3422</name>
</gene>
<dbReference type="Proteomes" id="UP001055167">
    <property type="component" value="Unassembled WGS sequence"/>
</dbReference>
<accession>A0ABQ4R1M7</accession>
<dbReference type="InterPro" id="IPR054189">
    <property type="entry name" value="DUF6894"/>
</dbReference>
<dbReference type="RefSeq" id="WP_128560812.1">
    <property type="nucleotide sequence ID" value="NZ_BPQH01000010.1"/>
</dbReference>
<name>A0ABQ4R1M7_9HYPH</name>
<evidence type="ECO:0000313" key="3">
    <source>
        <dbReference type="Proteomes" id="UP001055167"/>
    </source>
</evidence>
<feature type="domain" description="DUF6894" evidence="1">
    <location>
        <begin position="3"/>
        <end position="71"/>
    </location>
</feature>
<dbReference type="Pfam" id="PF21834">
    <property type="entry name" value="DUF6894"/>
    <property type="match status" value="1"/>
</dbReference>
<comment type="caution">
    <text evidence="2">The sequence shown here is derived from an EMBL/GenBank/DDBJ whole genome shotgun (WGS) entry which is preliminary data.</text>
</comment>
<keyword evidence="3" id="KW-1185">Reference proteome</keyword>
<dbReference type="EMBL" id="BPQH01000010">
    <property type="protein sequence ID" value="GJD50677.1"/>
    <property type="molecule type" value="Genomic_DNA"/>
</dbReference>
<reference evidence="2" key="1">
    <citation type="journal article" date="2021" name="Front. Microbiol.">
        <title>Comprehensive Comparative Genomics and Phenotyping of Methylobacterium Species.</title>
        <authorList>
            <person name="Alessa O."/>
            <person name="Ogura Y."/>
            <person name="Fujitani Y."/>
            <person name="Takami H."/>
            <person name="Hayashi T."/>
            <person name="Sahin N."/>
            <person name="Tani A."/>
        </authorList>
    </citation>
    <scope>NUCLEOTIDE SEQUENCE</scope>
    <source>
        <strain evidence="2">KCTC 52305</strain>
    </source>
</reference>
<evidence type="ECO:0000313" key="2">
    <source>
        <dbReference type="EMBL" id="GJD50677.1"/>
    </source>
</evidence>
<organism evidence="2 3">
    <name type="scientific">Methylobacterium crusticola</name>
    <dbReference type="NCBI Taxonomy" id="1697972"/>
    <lineage>
        <taxon>Bacteria</taxon>
        <taxon>Pseudomonadati</taxon>
        <taxon>Pseudomonadota</taxon>
        <taxon>Alphaproteobacteria</taxon>
        <taxon>Hyphomicrobiales</taxon>
        <taxon>Methylobacteriaceae</taxon>
        <taxon>Methylobacterium</taxon>
    </lineage>
</organism>
<sequence>MVRFFFDIDDGVLFTRDDDGQPFATMEAAREAAIRVLPAIAADAAADENRRNLVASVRTETGRIVFRARLSLTGERLD</sequence>